<dbReference type="GO" id="GO:0019898">
    <property type="term" value="C:extrinsic component of membrane"/>
    <property type="evidence" value="ECO:0007669"/>
    <property type="project" value="InterPro"/>
</dbReference>
<dbReference type="RefSeq" id="WP_269309336.1">
    <property type="nucleotide sequence ID" value="NZ_CP098242.1"/>
</dbReference>
<dbReference type="Proteomes" id="UP001156215">
    <property type="component" value="Chromosome"/>
</dbReference>
<keyword evidence="2" id="KW-1133">Transmembrane helix</keyword>
<name>A0A9E9LW52_9BURK</name>
<reference evidence="3" key="1">
    <citation type="journal article" date="2022" name="Front. Microbiol.">
        <title>New perspectives on an old grouping: The genomic and phenotypic variability of Oxalobacter formigenes and the implications for calcium oxalate stone prevention.</title>
        <authorList>
            <person name="Chmiel J.A."/>
            <person name="Carr C."/>
            <person name="Stuivenberg G.A."/>
            <person name="Venema R."/>
            <person name="Chanyi R.M."/>
            <person name="Al K.F."/>
            <person name="Giguere D."/>
            <person name="Say H."/>
            <person name="Akouris P.P."/>
            <person name="Dominguez Romero S.A."/>
            <person name="Kwong A."/>
            <person name="Tai V."/>
            <person name="Koval S.F."/>
            <person name="Razvi H."/>
            <person name="Bjazevic J."/>
            <person name="Burton J.P."/>
        </authorList>
    </citation>
    <scope>NUCLEOTIDE SEQUENCE</scope>
    <source>
        <strain evidence="3">WoOx3</strain>
    </source>
</reference>
<keyword evidence="2" id="KW-0812">Transmembrane</keyword>
<sequence length="330" mass="35929">MPLKLSGKRLTRVIIIAAAVVISGIVAWYFLKPPAVPDGLAYGNGRLEATETAIASKIQGKLIEVRFREGADLKEGEIGALLDGEDVKAQLRAAEANLISARESARETRESLKSAISEQKLAVATYKRTEELIKKNFISEAQLDKDRTTLQTANSTLAGAKNRVAEADAAVEAAAANVDALKVSVDDTILRVPVDGRVLYRLAEPGEVISAGGRVLAMIDLSDVYMYVYLNTEEAGKVVMGDEARIVLDALPDVQIPAHIAFVAPKNQFTPKEVETQEERVKFMFRVKVKVNRDWLEKNSNVAKPGMPGIGWVKIKPGTTWPATLPQPSR</sequence>
<keyword evidence="4" id="KW-1185">Reference proteome</keyword>
<dbReference type="Gene3D" id="2.40.50.100">
    <property type="match status" value="1"/>
</dbReference>
<dbReference type="Gene3D" id="6.10.140.1990">
    <property type="match status" value="1"/>
</dbReference>
<feature type="transmembrane region" description="Helical" evidence="2">
    <location>
        <begin position="12"/>
        <end position="31"/>
    </location>
</feature>
<dbReference type="InterPro" id="IPR030190">
    <property type="entry name" value="MacA_alpha-hairpin_sf"/>
</dbReference>
<dbReference type="EMBL" id="CP098242">
    <property type="protein sequence ID" value="WAW10326.1"/>
    <property type="molecule type" value="Genomic_DNA"/>
</dbReference>
<evidence type="ECO:0000256" key="2">
    <source>
        <dbReference type="SAM" id="Phobius"/>
    </source>
</evidence>
<organism evidence="3 4">
    <name type="scientific">Oxalobacter vibrioformis</name>
    <dbReference type="NCBI Taxonomy" id="933080"/>
    <lineage>
        <taxon>Bacteria</taxon>
        <taxon>Pseudomonadati</taxon>
        <taxon>Pseudomonadota</taxon>
        <taxon>Betaproteobacteria</taxon>
        <taxon>Burkholderiales</taxon>
        <taxon>Oxalobacteraceae</taxon>
        <taxon>Oxalobacter</taxon>
    </lineage>
</organism>
<feature type="coiled-coil region" evidence="1">
    <location>
        <begin position="150"/>
        <end position="177"/>
    </location>
</feature>
<evidence type="ECO:0000313" key="4">
    <source>
        <dbReference type="Proteomes" id="UP001156215"/>
    </source>
</evidence>
<evidence type="ECO:0000256" key="1">
    <source>
        <dbReference type="SAM" id="Coils"/>
    </source>
</evidence>
<gene>
    <name evidence="3" type="ORF">NB640_01270</name>
</gene>
<accession>A0A9E9LW52</accession>
<proteinExistence type="predicted"/>
<dbReference type="PANTHER" id="PTHR30438">
    <property type="entry name" value="36 KDA ANTIGEN-RELATED"/>
    <property type="match status" value="1"/>
</dbReference>
<dbReference type="Gene3D" id="2.40.30.170">
    <property type="match status" value="1"/>
</dbReference>
<dbReference type="GO" id="GO:0005886">
    <property type="term" value="C:plasma membrane"/>
    <property type="evidence" value="ECO:0007669"/>
    <property type="project" value="TreeGrafter"/>
</dbReference>
<protein>
    <submittedName>
        <fullName evidence="3">HlyD family efflux transporter periplasmic adaptor subunit</fullName>
    </submittedName>
</protein>
<keyword evidence="2" id="KW-0472">Membrane</keyword>
<dbReference type="SUPFAM" id="SSF111369">
    <property type="entry name" value="HlyD-like secretion proteins"/>
    <property type="match status" value="1"/>
</dbReference>
<dbReference type="GO" id="GO:1990961">
    <property type="term" value="P:xenobiotic detoxification by transmembrane export across the plasma membrane"/>
    <property type="evidence" value="ECO:0007669"/>
    <property type="project" value="InterPro"/>
</dbReference>
<evidence type="ECO:0000313" key="3">
    <source>
        <dbReference type="EMBL" id="WAW10326.1"/>
    </source>
</evidence>
<dbReference type="GO" id="GO:1990195">
    <property type="term" value="C:macrolide transmembrane transporter complex"/>
    <property type="evidence" value="ECO:0007669"/>
    <property type="project" value="InterPro"/>
</dbReference>
<dbReference type="PANTHER" id="PTHR30438:SF2">
    <property type="entry name" value="MEMBRANE PROTEIN"/>
    <property type="match status" value="1"/>
</dbReference>
<dbReference type="KEGG" id="ovb:NB640_01270"/>
<keyword evidence="1" id="KW-0175">Coiled coil</keyword>
<dbReference type="AlphaFoldDB" id="A0A9E9LW52"/>